<comment type="caution">
    <text evidence="3">The sequence shown here is derived from an EMBL/GenBank/DDBJ whole genome shotgun (WGS) entry which is preliminary data.</text>
</comment>
<evidence type="ECO:0000313" key="4">
    <source>
        <dbReference type="Proteomes" id="UP001301350"/>
    </source>
</evidence>
<dbReference type="EMBL" id="JANCYW010000017">
    <property type="protein sequence ID" value="KAK4538378.1"/>
    <property type="molecule type" value="Genomic_DNA"/>
</dbReference>
<proteinExistence type="predicted"/>
<dbReference type="SMART" id="SM01087">
    <property type="entry name" value="COG6"/>
    <property type="match status" value="1"/>
</dbReference>
<sequence length="710" mass="77783">MDDSFHSSAKVTGETAAVRKVQKLLREGPLAHPRPQALIGALQPFGEVEGGDREPADVDVRSALEWQLVERFAQVVQAHRSVWSEAAVSSGQATSLQRKYAAVISRLDETEAQCVSVSDTAAVIHQQLEVLEGKVRLATRLVRALSLTADEEAAIDRGVVDAAFLAACERLARIRRRLRRLQAHATDSMALREVSASLEQWRQRAEEALQRWLLHEVCVRDEVDLDEVPVHLGATTLQRLADTSSRDQAGGESVARTRRAVLARRFVDAMVRGDPARGVRPMEMSAHDALRYANDMLAWIHHALLAEHELVEALLPAEENRRLGDGVAAEAVAVNAADGPSSTGDTAAADIMHPLDDDDAPSSVADRRARILHELAEAVREPFRLRYEYALSQQTPGPAELCQLASLLEFYARVIGKLVGDRAALPTMLLELHRQALEAMLASWRGHTDTLTEIGLRVPRDLAPPTPLTQTLYRLEQVLTALEASMTAPQEQRRQADDLLQVALQPLLELSAAAATRQLAEVDQAVFLLNCYEGVRDGLSRFAVADDWVAHAAQQVERWAGRLEHLAARHLLARSRLLPSVEAIEQMRERSETDDAATPGTDIASSAAPSTPPLPRALDATAFAVALREFYATVFTAADVRTLMPPQLLLIANPVLRDAVQTRTCTRVVAAYRLAHDWATRAQATGRNELAGVPLRDAHEVALVLRGAPT</sequence>
<dbReference type="AlphaFoldDB" id="A0AAV9J1B1"/>
<gene>
    <name evidence="3" type="ORF">CDCA_CDCA17G4403</name>
</gene>
<evidence type="ECO:0000313" key="3">
    <source>
        <dbReference type="EMBL" id="KAK4538378.1"/>
    </source>
</evidence>
<dbReference type="InterPro" id="IPR048369">
    <property type="entry name" value="COG6_C"/>
</dbReference>
<dbReference type="PANTHER" id="PTHR21506">
    <property type="entry name" value="COMPONENT OF OLIGOMERIC GOLGI COMPLEX 6"/>
    <property type="match status" value="1"/>
</dbReference>
<dbReference type="Pfam" id="PF20653">
    <property type="entry name" value="COG6_C"/>
    <property type="match status" value="1"/>
</dbReference>
<reference evidence="3 4" key="1">
    <citation type="submission" date="2022-07" db="EMBL/GenBank/DDBJ databases">
        <title>Genome-wide signatures of adaptation to extreme environments.</title>
        <authorList>
            <person name="Cho C.H."/>
            <person name="Yoon H.S."/>
        </authorList>
    </citation>
    <scope>NUCLEOTIDE SEQUENCE [LARGE SCALE GENOMIC DNA]</scope>
    <source>
        <strain evidence="3 4">DBV 063 E5</strain>
    </source>
</reference>
<feature type="domain" description="Conserved Oligomeric Golgi complex subunit 6 C-terminal" evidence="2">
    <location>
        <begin position="199"/>
        <end position="683"/>
    </location>
</feature>
<evidence type="ECO:0000259" key="2">
    <source>
        <dbReference type="Pfam" id="PF20653"/>
    </source>
</evidence>
<dbReference type="GO" id="GO:0006891">
    <property type="term" value="P:intra-Golgi vesicle-mediated transport"/>
    <property type="evidence" value="ECO:0007669"/>
    <property type="project" value="InterPro"/>
</dbReference>
<dbReference type="PANTHER" id="PTHR21506:SF0">
    <property type="entry name" value="CONSERVED OLIGOMERIC GOLGI COMPLEX SUBUNIT 6"/>
    <property type="match status" value="1"/>
</dbReference>
<name>A0AAV9J1B1_CYACA</name>
<dbReference type="GO" id="GO:0017119">
    <property type="term" value="C:Golgi transport complex"/>
    <property type="evidence" value="ECO:0007669"/>
    <property type="project" value="InterPro"/>
</dbReference>
<keyword evidence="4" id="KW-1185">Reference proteome</keyword>
<evidence type="ECO:0000256" key="1">
    <source>
        <dbReference type="SAM" id="MobiDB-lite"/>
    </source>
</evidence>
<dbReference type="Proteomes" id="UP001301350">
    <property type="component" value="Unassembled WGS sequence"/>
</dbReference>
<organism evidence="3 4">
    <name type="scientific">Cyanidium caldarium</name>
    <name type="common">Red alga</name>
    <dbReference type="NCBI Taxonomy" id="2771"/>
    <lineage>
        <taxon>Eukaryota</taxon>
        <taxon>Rhodophyta</taxon>
        <taxon>Bangiophyceae</taxon>
        <taxon>Cyanidiales</taxon>
        <taxon>Cyanidiaceae</taxon>
        <taxon>Cyanidium</taxon>
    </lineage>
</organism>
<feature type="region of interest" description="Disordered" evidence="1">
    <location>
        <begin position="588"/>
        <end position="612"/>
    </location>
</feature>
<protein>
    <recommendedName>
        <fullName evidence="2">Conserved Oligomeric Golgi complex subunit 6 C-terminal domain-containing protein</fullName>
    </recommendedName>
</protein>
<accession>A0AAV9J1B1</accession>
<dbReference type="InterPro" id="IPR010490">
    <property type="entry name" value="COG6"/>
</dbReference>